<reference evidence="3" key="1">
    <citation type="submission" date="2019-12" db="UniProtKB">
        <authorList>
            <consortium name="WormBaseParasite"/>
        </authorList>
    </citation>
    <scope>IDENTIFICATION</scope>
</reference>
<protein>
    <submittedName>
        <fullName evidence="3">Uncharacterized protein</fullName>
    </submittedName>
</protein>
<dbReference type="Proteomes" id="UP000046395">
    <property type="component" value="Unassembled WGS sequence"/>
</dbReference>
<accession>A0A5S6R4C9</accession>
<proteinExistence type="predicted"/>
<dbReference type="WBParaSite" id="TMUE_3000014360.1">
    <property type="protein sequence ID" value="TMUE_3000014360.1"/>
    <property type="gene ID" value="WBGene00302193"/>
</dbReference>
<keyword evidence="2" id="KW-1185">Reference proteome</keyword>
<organism evidence="2 3">
    <name type="scientific">Trichuris muris</name>
    <name type="common">Mouse whipworm</name>
    <dbReference type="NCBI Taxonomy" id="70415"/>
    <lineage>
        <taxon>Eukaryota</taxon>
        <taxon>Metazoa</taxon>
        <taxon>Ecdysozoa</taxon>
        <taxon>Nematoda</taxon>
        <taxon>Enoplea</taxon>
        <taxon>Dorylaimia</taxon>
        <taxon>Trichinellida</taxon>
        <taxon>Trichuridae</taxon>
        <taxon>Trichuris</taxon>
    </lineage>
</organism>
<name>A0A5S6R4C9_TRIMR</name>
<evidence type="ECO:0000313" key="3">
    <source>
        <dbReference type="WBParaSite" id="TMUE_3000014360.1"/>
    </source>
</evidence>
<sequence length="132" mass="14467">MPTISGPLPLAANRVFAQATVFCLKVRSTEGCRRWAHLRWALFARTKAALPRAAFFLLPPYLSTPPLPVTRPLGAPSRASTVAIGTGEQAYNKCRCKLARLSNIRSSSPDGMRPTSRVQQLAKYRPLSSSSR</sequence>
<evidence type="ECO:0000256" key="1">
    <source>
        <dbReference type="SAM" id="MobiDB-lite"/>
    </source>
</evidence>
<feature type="region of interest" description="Disordered" evidence="1">
    <location>
        <begin position="104"/>
        <end position="132"/>
    </location>
</feature>
<evidence type="ECO:0000313" key="2">
    <source>
        <dbReference type="Proteomes" id="UP000046395"/>
    </source>
</evidence>
<dbReference type="AlphaFoldDB" id="A0A5S6R4C9"/>